<comment type="subunit">
    <text evidence="4">Homodimer.</text>
</comment>
<dbReference type="InterPro" id="IPR042422">
    <property type="entry name" value="CC103"/>
</dbReference>
<dbReference type="GO" id="GO:0031514">
    <property type="term" value="C:motile cilium"/>
    <property type="evidence" value="ECO:0007669"/>
    <property type="project" value="UniProtKB-SubCell"/>
</dbReference>
<dbReference type="EMBL" id="SUNJ01007552">
    <property type="protein sequence ID" value="TPP61895.1"/>
    <property type="molecule type" value="Genomic_DNA"/>
</dbReference>
<dbReference type="GO" id="GO:0036157">
    <property type="term" value="C:outer dynein arm"/>
    <property type="evidence" value="ECO:0007669"/>
    <property type="project" value="InterPro"/>
</dbReference>
<dbReference type="InterPro" id="IPR025986">
    <property type="entry name" value="RPAP3-like_C"/>
</dbReference>
<evidence type="ECO:0000256" key="5">
    <source>
        <dbReference type="ARBA" id="ARBA00022490"/>
    </source>
</evidence>
<dbReference type="GO" id="GO:0005576">
    <property type="term" value="C:extracellular region"/>
    <property type="evidence" value="ECO:0007669"/>
    <property type="project" value="GOC"/>
</dbReference>
<dbReference type="GO" id="GO:0003351">
    <property type="term" value="P:epithelial cilium movement involved in extracellular fluid movement"/>
    <property type="evidence" value="ECO:0007669"/>
    <property type="project" value="TreeGrafter"/>
</dbReference>
<name>A0A504YMZ0_FASGI</name>
<dbReference type="InterPro" id="IPR031733">
    <property type="entry name" value="Dynein_attach_N"/>
</dbReference>
<protein>
    <submittedName>
        <fullName evidence="13">Coiled-coil domain-containing protein</fullName>
    </submittedName>
</protein>
<dbReference type="PANTHER" id="PTHR28572:SF1">
    <property type="entry name" value="COILED-COIL DOMAIN-CONTAINING PROTEIN 103"/>
    <property type="match status" value="1"/>
</dbReference>
<comment type="function">
    <text evidence="1">Dynein-attachment factor required for cilia motility.</text>
</comment>
<gene>
    <name evidence="13" type="ORF">FGIG_03834</name>
</gene>
<keyword evidence="9" id="KW-0966">Cell projection</keyword>
<comment type="subcellular location">
    <subcellularLocation>
        <location evidence="2">Cell projection</location>
        <location evidence="2">Cilium</location>
        <location evidence="2">Flagellum</location>
    </subcellularLocation>
    <subcellularLocation>
        <location evidence="3">Cytoplasm</location>
    </subcellularLocation>
</comment>
<dbReference type="STRING" id="46835.A0A504YMZ0"/>
<evidence type="ECO:0000256" key="8">
    <source>
        <dbReference type="ARBA" id="ARBA00023069"/>
    </source>
</evidence>
<organism evidence="13 14">
    <name type="scientific">Fasciola gigantica</name>
    <name type="common">Giant liver fluke</name>
    <dbReference type="NCBI Taxonomy" id="46835"/>
    <lineage>
        <taxon>Eukaryota</taxon>
        <taxon>Metazoa</taxon>
        <taxon>Spiralia</taxon>
        <taxon>Lophotrochozoa</taxon>
        <taxon>Platyhelminthes</taxon>
        <taxon>Trematoda</taxon>
        <taxon>Digenea</taxon>
        <taxon>Plagiorchiida</taxon>
        <taxon>Echinostomata</taxon>
        <taxon>Echinostomatoidea</taxon>
        <taxon>Fasciolidae</taxon>
        <taxon>Fasciola</taxon>
    </lineage>
</organism>
<evidence type="ECO:0000259" key="11">
    <source>
        <dbReference type="Pfam" id="PF13877"/>
    </source>
</evidence>
<keyword evidence="8" id="KW-0969">Cilium</keyword>
<evidence type="ECO:0000256" key="7">
    <source>
        <dbReference type="ARBA" id="ARBA00022846"/>
    </source>
</evidence>
<feature type="domain" description="Dynein attachment factor N-terminal" evidence="12">
    <location>
        <begin position="14"/>
        <end position="82"/>
    </location>
</feature>
<reference evidence="13 14" key="1">
    <citation type="submission" date="2019-04" db="EMBL/GenBank/DDBJ databases">
        <title>Annotation for the trematode Fasciola gigantica.</title>
        <authorList>
            <person name="Choi Y.-J."/>
        </authorList>
    </citation>
    <scope>NUCLEOTIDE SEQUENCE [LARGE SCALE GENOMIC DNA]</scope>
    <source>
        <strain evidence="13">Uganda_cow_1</strain>
    </source>
</reference>
<evidence type="ECO:0000256" key="10">
    <source>
        <dbReference type="ARBA" id="ARBA00049986"/>
    </source>
</evidence>
<keyword evidence="5" id="KW-0963">Cytoplasm</keyword>
<dbReference type="AlphaFoldDB" id="A0A504YMZ0"/>
<evidence type="ECO:0000256" key="2">
    <source>
        <dbReference type="ARBA" id="ARBA00004230"/>
    </source>
</evidence>
<keyword evidence="14" id="KW-1185">Reference proteome</keyword>
<sequence>MNNSNEGHLARLGINISNLESEMNAAVARDTRYWMENDAKIRAVEQRVPTYEHFRQLVAGCHLCPLDKSELNSLNHSKSNWNPAATGKSQTRAVVHPNASEPVTLESCETPQHFYVRWKALSLSKNCDEKEKAMQLSYLVFGQKSSVLRDLFDSGLGATLLPEVLSAFTGVTEAQPFSESVDNQLVQNILSTLLAFSESKQFSLAVDLCSDAEKEMALSLLRRFSTSCGVESLKTYFQ</sequence>
<evidence type="ECO:0000256" key="1">
    <source>
        <dbReference type="ARBA" id="ARBA00004048"/>
    </source>
</evidence>
<dbReference type="Pfam" id="PF13877">
    <property type="entry name" value="RPAP3_C"/>
    <property type="match status" value="1"/>
</dbReference>
<dbReference type="GO" id="GO:0036159">
    <property type="term" value="P:inner dynein arm assembly"/>
    <property type="evidence" value="ECO:0007669"/>
    <property type="project" value="TreeGrafter"/>
</dbReference>
<evidence type="ECO:0000259" key="12">
    <source>
        <dbReference type="Pfam" id="PF15867"/>
    </source>
</evidence>
<comment type="similarity">
    <text evidence="10">Belongs to the DNAAF19/PR46b family.</text>
</comment>
<evidence type="ECO:0000256" key="3">
    <source>
        <dbReference type="ARBA" id="ARBA00004496"/>
    </source>
</evidence>
<evidence type="ECO:0000313" key="13">
    <source>
        <dbReference type="EMBL" id="TPP61895.1"/>
    </source>
</evidence>
<evidence type="ECO:0000256" key="6">
    <source>
        <dbReference type="ARBA" id="ARBA00022794"/>
    </source>
</evidence>
<comment type="caution">
    <text evidence="13">The sequence shown here is derived from an EMBL/GenBank/DDBJ whole genome shotgun (WGS) entry which is preliminary data.</text>
</comment>
<evidence type="ECO:0000256" key="4">
    <source>
        <dbReference type="ARBA" id="ARBA00011738"/>
    </source>
</evidence>
<dbReference type="Proteomes" id="UP000316759">
    <property type="component" value="Unassembled WGS sequence"/>
</dbReference>
<proteinExistence type="inferred from homology"/>
<keyword evidence="6" id="KW-0970">Cilium biogenesis/degradation</keyword>
<feature type="domain" description="RNA-polymerase II-associated protein 3-like C-terminal" evidence="11">
    <location>
        <begin position="109"/>
        <end position="214"/>
    </location>
</feature>
<keyword evidence="7" id="KW-0282">Flagellum</keyword>
<dbReference type="GO" id="GO:0007368">
    <property type="term" value="P:determination of left/right symmetry"/>
    <property type="evidence" value="ECO:0007669"/>
    <property type="project" value="TreeGrafter"/>
</dbReference>
<dbReference type="Pfam" id="PF15867">
    <property type="entry name" value="Dynein_attach_N"/>
    <property type="match status" value="1"/>
</dbReference>
<dbReference type="PANTHER" id="PTHR28572">
    <property type="entry name" value="COILED-COIL DOMAIN-CONTAINING PROTEIN 103"/>
    <property type="match status" value="1"/>
</dbReference>
<evidence type="ECO:0000313" key="14">
    <source>
        <dbReference type="Proteomes" id="UP000316759"/>
    </source>
</evidence>
<accession>A0A504YMZ0</accession>
<dbReference type="OrthoDB" id="447931at2759"/>
<evidence type="ECO:0000256" key="9">
    <source>
        <dbReference type="ARBA" id="ARBA00023273"/>
    </source>
</evidence>